<proteinExistence type="predicted"/>
<dbReference type="PROSITE" id="PS51257">
    <property type="entry name" value="PROKAR_LIPOPROTEIN"/>
    <property type="match status" value="1"/>
</dbReference>
<name>A0ABT9R7I8_9ACTN</name>
<dbReference type="SUPFAM" id="SSF53649">
    <property type="entry name" value="Alkaline phosphatase-like"/>
    <property type="match status" value="1"/>
</dbReference>
<dbReference type="Gene3D" id="3.40.720.10">
    <property type="entry name" value="Alkaline Phosphatase, subunit A"/>
    <property type="match status" value="2"/>
</dbReference>
<keyword evidence="1" id="KW-0732">Signal</keyword>
<keyword evidence="3" id="KW-1185">Reference proteome</keyword>
<dbReference type="PANTHER" id="PTHR10151">
    <property type="entry name" value="ECTONUCLEOTIDE PYROPHOSPHATASE/PHOSPHODIESTERASE"/>
    <property type="match status" value="1"/>
</dbReference>
<dbReference type="RefSeq" id="WP_306862093.1">
    <property type="nucleotide sequence ID" value="NZ_JAUSRB010000002.1"/>
</dbReference>
<comment type="caution">
    <text evidence="2">The sequence shown here is derived from an EMBL/GenBank/DDBJ whole genome shotgun (WGS) entry which is preliminary data.</text>
</comment>
<gene>
    <name evidence="2" type="ORF">J2S55_003631</name>
</gene>
<dbReference type="Proteomes" id="UP001230426">
    <property type="component" value="Unassembled WGS sequence"/>
</dbReference>
<protein>
    <submittedName>
        <fullName evidence="2">AlkP superfamily pyrophosphatase or phosphodiesterase</fullName>
    </submittedName>
</protein>
<feature type="signal peptide" evidence="1">
    <location>
        <begin position="1"/>
        <end position="27"/>
    </location>
</feature>
<feature type="chain" id="PRO_5047493211" evidence="1">
    <location>
        <begin position="28"/>
        <end position="348"/>
    </location>
</feature>
<accession>A0ABT9R7I8</accession>
<sequence length="348" mass="36847">MRHREPPRVLTASLALLLASGCGPGPGAPDAPALPAPSVVVVATPPLLPYVTVTLTPTPEPAPSPPSPQPKVLVVGLDGVRYDRVLATGAVHFRQLMEAGTLATGRLEVLRKVRSSSGPGWATVLTGVAPGKHGVHNNSFEGRQFIKYPDFLTRLERIRPSLHTAAVTGWRDLVHAGAVGDLVDWHATSHLKPYEIGDKDAFIIDRMTDLIQASQVDVAFMHLEVTDAVAHRTGVLGPAYREAIETVDGYLGRLFGAIRARPTFAAEKWTIIVTTDHGHKDEGGHGGVSAPERSVFVLAAGPGIEQGARRRDARQVDVAATVFAQLGIPLPGDLDGGSLSRVSAGNSH</sequence>
<evidence type="ECO:0000313" key="3">
    <source>
        <dbReference type="Proteomes" id="UP001230426"/>
    </source>
</evidence>
<evidence type="ECO:0000313" key="2">
    <source>
        <dbReference type="EMBL" id="MDP9864365.1"/>
    </source>
</evidence>
<dbReference type="InterPro" id="IPR002591">
    <property type="entry name" value="Phosphodiest/P_Trfase"/>
</dbReference>
<dbReference type="InterPro" id="IPR017850">
    <property type="entry name" value="Alkaline_phosphatase_core_sf"/>
</dbReference>
<evidence type="ECO:0000256" key="1">
    <source>
        <dbReference type="SAM" id="SignalP"/>
    </source>
</evidence>
<dbReference type="EMBL" id="JAUSRB010000002">
    <property type="protein sequence ID" value="MDP9864365.1"/>
    <property type="molecule type" value="Genomic_DNA"/>
</dbReference>
<dbReference type="Pfam" id="PF01663">
    <property type="entry name" value="Phosphodiest"/>
    <property type="match status" value="1"/>
</dbReference>
<dbReference type="PANTHER" id="PTHR10151:SF120">
    <property type="entry name" value="BIS(5'-ADENOSYL)-TRIPHOSPHATASE"/>
    <property type="match status" value="1"/>
</dbReference>
<organism evidence="2 3">
    <name type="scientific">Streptosporangium brasiliense</name>
    <dbReference type="NCBI Taxonomy" id="47480"/>
    <lineage>
        <taxon>Bacteria</taxon>
        <taxon>Bacillati</taxon>
        <taxon>Actinomycetota</taxon>
        <taxon>Actinomycetes</taxon>
        <taxon>Streptosporangiales</taxon>
        <taxon>Streptosporangiaceae</taxon>
        <taxon>Streptosporangium</taxon>
    </lineage>
</organism>
<reference evidence="2 3" key="1">
    <citation type="submission" date="2023-07" db="EMBL/GenBank/DDBJ databases">
        <title>Sequencing the genomes of 1000 actinobacteria strains.</title>
        <authorList>
            <person name="Klenk H.-P."/>
        </authorList>
    </citation>
    <scope>NUCLEOTIDE SEQUENCE [LARGE SCALE GENOMIC DNA]</scope>
    <source>
        <strain evidence="2 3">DSM 44109</strain>
    </source>
</reference>